<evidence type="ECO:0000259" key="9">
    <source>
        <dbReference type="PROSITE" id="PS50059"/>
    </source>
</evidence>
<dbReference type="InterPro" id="IPR046357">
    <property type="entry name" value="PPIase_dom_sf"/>
</dbReference>
<dbReference type="InterPro" id="IPR001660">
    <property type="entry name" value="SAM"/>
</dbReference>
<feature type="region of interest" description="Disordered" evidence="7">
    <location>
        <begin position="286"/>
        <end position="324"/>
    </location>
</feature>
<dbReference type="EMBL" id="JBBJCI010000226">
    <property type="protein sequence ID" value="KAK7239159.1"/>
    <property type="molecule type" value="Genomic_DNA"/>
</dbReference>
<dbReference type="InterPro" id="IPR001179">
    <property type="entry name" value="PPIase_FKBP_dom"/>
</dbReference>
<sequence>MAPLDMDAPAWKVRRVAASKIQAVVRLKSGANRLLAVARSVYEVGYDAESEDYFYYNKMTGESHWDLPIVLRAMPPYRNDRAAVGKATTIQAVFRAKLARRRVNALMPEIYRKDFDPDSGEYYYTNTVTKEVRWDNPADKMHLLGADAAPQLGPDSALIVSRDEEIKALKARLEEKEAEIEEVKQGTYEQLGKEVRLKRMADALKGQKRAKNFDEWRNEHVVAWFLELDLEEHVPSLLASKVDGLLLLNMDEDDFKELGITKRLHQRRIDVALRKYKLRYERRENGGDDLDVEDDDVEDDMDDDESQGASSSSSSSSENDDLGPEVLAADDVDEDDLLPTEEELLELKQDRDNVQIEVLFPGDEETYPQIGDVVRCHYVCKLHDGGKEIENTRKSKRTFEFVLGIGQVIRGWDRGVLQMSFGERSKLTISPEYGYGSDGVKPLIPPNAKLIFDLELLRWHTRPHWTKPLIQQPGLTECPYEEAEAKAVSEDGDDDDDDDFEDYADDDETKTQFT</sequence>
<name>A0ABR1FUW4_AURAN</name>
<keyword evidence="6" id="KW-0175">Coiled coil</keyword>
<dbReference type="PROSITE" id="PS50105">
    <property type="entry name" value="SAM_DOMAIN"/>
    <property type="match status" value="1"/>
</dbReference>
<feature type="coiled-coil region" evidence="6">
    <location>
        <begin position="159"/>
        <end position="186"/>
    </location>
</feature>
<proteinExistence type="predicted"/>
<accession>A0ABR1FUW4</accession>
<feature type="domain" description="PPIase FKBP-type" evidence="9">
    <location>
        <begin position="371"/>
        <end position="460"/>
    </location>
</feature>
<dbReference type="SMART" id="SM00454">
    <property type="entry name" value="SAM"/>
    <property type="match status" value="1"/>
</dbReference>
<comment type="catalytic activity">
    <reaction evidence="1 5">
        <text>[protein]-peptidylproline (omega=180) = [protein]-peptidylproline (omega=0)</text>
        <dbReference type="Rhea" id="RHEA:16237"/>
        <dbReference type="Rhea" id="RHEA-COMP:10747"/>
        <dbReference type="Rhea" id="RHEA-COMP:10748"/>
        <dbReference type="ChEBI" id="CHEBI:83833"/>
        <dbReference type="ChEBI" id="CHEBI:83834"/>
        <dbReference type="EC" id="5.2.1.8"/>
    </reaction>
</comment>
<dbReference type="InterPro" id="IPR000048">
    <property type="entry name" value="IQ_motif_EF-hand-BS"/>
</dbReference>
<dbReference type="PROSITE" id="PS50059">
    <property type="entry name" value="FKBP_PPIASE"/>
    <property type="match status" value="1"/>
</dbReference>
<dbReference type="SMART" id="SM00456">
    <property type="entry name" value="WW"/>
    <property type="match status" value="2"/>
</dbReference>
<evidence type="ECO:0000256" key="5">
    <source>
        <dbReference type="PROSITE-ProRule" id="PRU00277"/>
    </source>
</evidence>
<protein>
    <recommendedName>
        <fullName evidence="2 5">peptidylprolyl isomerase</fullName>
        <ecNumber evidence="2 5">5.2.1.8</ecNumber>
    </recommendedName>
</protein>
<evidence type="ECO:0000313" key="12">
    <source>
        <dbReference type="Proteomes" id="UP001363151"/>
    </source>
</evidence>
<evidence type="ECO:0000256" key="7">
    <source>
        <dbReference type="SAM" id="MobiDB-lite"/>
    </source>
</evidence>
<feature type="domain" description="SAM" evidence="10">
    <location>
        <begin position="216"/>
        <end position="279"/>
    </location>
</feature>
<evidence type="ECO:0000256" key="2">
    <source>
        <dbReference type="ARBA" id="ARBA00013194"/>
    </source>
</evidence>
<evidence type="ECO:0000256" key="4">
    <source>
        <dbReference type="ARBA" id="ARBA00023235"/>
    </source>
</evidence>
<dbReference type="SUPFAM" id="SSF47769">
    <property type="entry name" value="SAM/Pointed domain"/>
    <property type="match status" value="1"/>
</dbReference>
<evidence type="ECO:0000256" key="1">
    <source>
        <dbReference type="ARBA" id="ARBA00000971"/>
    </source>
</evidence>
<keyword evidence="4 5" id="KW-0413">Isomerase</keyword>
<dbReference type="GO" id="GO:0016853">
    <property type="term" value="F:isomerase activity"/>
    <property type="evidence" value="ECO:0007669"/>
    <property type="project" value="UniProtKB-KW"/>
</dbReference>
<evidence type="ECO:0000256" key="3">
    <source>
        <dbReference type="ARBA" id="ARBA00023110"/>
    </source>
</evidence>
<dbReference type="Proteomes" id="UP001363151">
    <property type="component" value="Unassembled WGS sequence"/>
</dbReference>
<dbReference type="PANTHER" id="PTHR10516">
    <property type="entry name" value="PEPTIDYL-PROLYL CIS-TRANS ISOMERASE"/>
    <property type="match status" value="1"/>
</dbReference>
<dbReference type="PANTHER" id="PTHR10516:SF443">
    <property type="entry name" value="FK506-BINDING PROTEIN 59-RELATED"/>
    <property type="match status" value="1"/>
</dbReference>
<dbReference type="Gene3D" id="3.10.50.40">
    <property type="match status" value="1"/>
</dbReference>
<dbReference type="Gene3D" id="1.10.150.50">
    <property type="entry name" value="Transcription Factor, Ets-1"/>
    <property type="match status" value="1"/>
</dbReference>
<dbReference type="Pfam" id="PF00612">
    <property type="entry name" value="IQ"/>
    <property type="match status" value="1"/>
</dbReference>
<dbReference type="InterPro" id="IPR050689">
    <property type="entry name" value="FKBP-type_PPIase"/>
</dbReference>
<dbReference type="InterPro" id="IPR013761">
    <property type="entry name" value="SAM/pointed_sf"/>
</dbReference>
<dbReference type="Gene3D" id="2.20.70.10">
    <property type="match status" value="1"/>
</dbReference>
<evidence type="ECO:0000259" key="10">
    <source>
        <dbReference type="PROSITE" id="PS50105"/>
    </source>
</evidence>
<keyword evidence="3 5" id="KW-0697">Rotamase</keyword>
<gene>
    <name evidence="11" type="ORF">SO694_00027331</name>
</gene>
<reference evidence="11 12" key="1">
    <citation type="submission" date="2024-03" db="EMBL/GenBank/DDBJ databases">
        <title>Aureococcus anophagefferens CCMP1851 and Kratosvirus quantuckense: Draft genome of a second virus-susceptible host strain in the model system.</title>
        <authorList>
            <person name="Chase E."/>
            <person name="Truchon A.R."/>
            <person name="Schepens W."/>
            <person name="Wilhelm S.W."/>
        </authorList>
    </citation>
    <scope>NUCLEOTIDE SEQUENCE [LARGE SCALE GENOMIC DNA]</scope>
    <source>
        <strain evidence="11 12">CCMP1851</strain>
    </source>
</reference>
<keyword evidence="12" id="KW-1185">Reference proteome</keyword>
<dbReference type="PROSITE" id="PS50020">
    <property type="entry name" value="WW_DOMAIN_2"/>
    <property type="match status" value="1"/>
</dbReference>
<comment type="caution">
    <text evidence="11">The sequence shown here is derived from an EMBL/GenBank/DDBJ whole genome shotgun (WGS) entry which is preliminary data.</text>
</comment>
<dbReference type="Pfam" id="PF00254">
    <property type="entry name" value="FKBP_C"/>
    <property type="match status" value="1"/>
</dbReference>
<evidence type="ECO:0000313" key="11">
    <source>
        <dbReference type="EMBL" id="KAK7239159.1"/>
    </source>
</evidence>
<dbReference type="SUPFAM" id="SSF54534">
    <property type="entry name" value="FKBP-like"/>
    <property type="match status" value="1"/>
</dbReference>
<dbReference type="EC" id="5.2.1.8" evidence="2 5"/>
<dbReference type="InterPro" id="IPR001202">
    <property type="entry name" value="WW_dom"/>
</dbReference>
<dbReference type="Pfam" id="PF00536">
    <property type="entry name" value="SAM_1"/>
    <property type="match status" value="1"/>
</dbReference>
<evidence type="ECO:0000256" key="6">
    <source>
        <dbReference type="SAM" id="Coils"/>
    </source>
</evidence>
<feature type="compositionally biased region" description="Acidic residues" evidence="7">
    <location>
        <begin position="287"/>
        <end position="306"/>
    </location>
</feature>
<evidence type="ECO:0000259" key="8">
    <source>
        <dbReference type="PROSITE" id="PS50020"/>
    </source>
</evidence>
<feature type="domain" description="WW" evidence="8">
    <location>
        <begin position="105"/>
        <end position="139"/>
    </location>
</feature>
<dbReference type="PROSITE" id="PS50096">
    <property type="entry name" value="IQ"/>
    <property type="match status" value="1"/>
</dbReference>
<feature type="compositionally biased region" description="Acidic residues" evidence="7">
    <location>
        <begin position="490"/>
        <end position="508"/>
    </location>
</feature>
<organism evidence="11 12">
    <name type="scientific">Aureococcus anophagefferens</name>
    <name type="common">Harmful bloom alga</name>
    <dbReference type="NCBI Taxonomy" id="44056"/>
    <lineage>
        <taxon>Eukaryota</taxon>
        <taxon>Sar</taxon>
        <taxon>Stramenopiles</taxon>
        <taxon>Ochrophyta</taxon>
        <taxon>Pelagophyceae</taxon>
        <taxon>Pelagomonadales</taxon>
        <taxon>Pelagomonadaceae</taxon>
        <taxon>Aureococcus</taxon>
    </lineage>
</organism>
<feature type="region of interest" description="Disordered" evidence="7">
    <location>
        <begin position="470"/>
        <end position="514"/>
    </location>
</feature>
<dbReference type="CDD" id="cd09487">
    <property type="entry name" value="SAM_superfamily"/>
    <property type="match status" value="1"/>
</dbReference>